<evidence type="ECO:0000313" key="2">
    <source>
        <dbReference type="EMBL" id="ATF93873.1"/>
    </source>
</evidence>
<sequence>MADFLFLFHSTLGVIQTRKALQAEGMTFRIADIPRQLHRQCGLCIYLSCPPGEETRWIIPGHTESLYRYEKNDWCCIGRFDSCGS</sequence>
<protein>
    <submittedName>
        <fullName evidence="2">DUF3343 domain-containing protein</fullName>
    </submittedName>
    <submittedName>
        <fullName evidence="3">Protein of uncharacterized function (DUF3343)</fullName>
    </submittedName>
</protein>
<name>A0A291E1N2_9ENTR</name>
<dbReference type="Proteomes" id="UP000251197">
    <property type="component" value="Unassembled WGS sequence"/>
</dbReference>
<accession>A0A291E1N2</accession>
<evidence type="ECO:0000259" key="1">
    <source>
        <dbReference type="Pfam" id="PF11823"/>
    </source>
</evidence>
<reference evidence="2 4" key="1">
    <citation type="submission" date="2017-09" db="EMBL/GenBank/DDBJ databases">
        <title>FDA dAtabase for Regulatory Grade micrObial Sequences (FDA-ARGOS): Supporting development and validation of Infectious Disease Dx tests.</title>
        <authorList>
            <person name="Minogue T."/>
            <person name="Wolcott M."/>
            <person name="Wasieloski L."/>
            <person name="Aguilar W."/>
            <person name="Moore D."/>
            <person name="Tallon L."/>
            <person name="Sadzewicz L."/>
            <person name="Ott S."/>
            <person name="Zhao X."/>
            <person name="Nagaraj S."/>
            <person name="Vavikolanu K."/>
            <person name="Aluvathingal J."/>
            <person name="Nadendla S."/>
            <person name="Sichtig H."/>
        </authorList>
    </citation>
    <scope>NUCLEOTIDE SEQUENCE [LARGE SCALE GENOMIC DNA]</scope>
    <source>
        <strain evidence="2 4">FDAARGOS_392</strain>
    </source>
</reference>
<dbReference type="RefSeq" id="WP_072279124.1">
    <property type="nucleotide sequence ID" value="NZ_CP023525.1"/>
</dbReference>
<evidence type="ECO:0000313" key="3">
    <source>
        <dbReference type="EMBL" id="SQA97032.1"/>
    </source>
</evidence>
<organism evidence="2 4">
    <name type="scientific">Cedecea neteri</name>
    <dbReference type="NCBI Taxonomy" id="158822"/>
    <lineage>
        <taxon>Bacteria</taxon>
        <taxon>Pseudomonadati</taxon>
        <taxon>Pseudomonadota</taxon>
        <taxon>Gammaproteobacteria</taxon>
        <taxon>Enterobacterales</taxon>
        <taxon>Enterobacteriaceae</taxon>
        <taxon>Cedecea</taxon>
    </lineage>
</organism>
<evidence type="ECO:0000313" key="5">
    <source>
        <dbReference type="Proteomes" id="UP000251197"/>
    </source>
</evidence>
<gene>
    <name evidence="2" type="ORF">CO704_18080</name>
    <name evidence="3" type="ORF">NCTC12120_00846</name>
</gene>
<dbReference type="EMBL" id="UAVU01000003">
    <property type="protein sequence ID" value="SQA97032.1"/>
    <property type="molecule type" value="Genomic_DNA"/>
</dbReference>
<dbReference type="Pfam" id="PF11823">
    <property type="entry name" value="Se_S_carrier"/>
    <property type="match status" value="1"/>
</dbReference>
<dbReference type="AlphaFoldDB" id="A0A291E1N2"/>
<proteinExistence type="predicted"/>
<feature type="domain" description="Putative Se/S carrier protein-like" evidence="1">
    <location>
        <begin position="5"/>
        <end position="59"/>
    </location>
</feature>
<dbReference type="Proteomes" id="UP000217979">
    <property type="component" value="Chromosome"/>
</dbReference>
<evidence type="ECO:0000313" key="4">
    <source>
        <dbReference type="Proteomes" id="UP000217979"/>
    </source>
</evidence>
<reference evidence="3 5" key="2">
    <citation type="submission" date="2018-06" db="EMBL/GenBank/DDBJ databases">
        <authorList>
            <consortium name="Pathogen Informatics"/>
            <person name="Doyle S."/>
        </authorList>
    </citation>
    <scope>NUCLEOTIDE SEQUENCE [LARGE SCALE GENOMIC DNA]</scope>
    <source>
        <strain evidence="3 5">NCTC12120</strain>
    </source>
</reference>
<dbReference type="InterPro" id="IPR021778">
    <property type="entry name" value="Se/S_carrier-like"/>
</dbReference>
<dbReference type="EMBL" id="CP023525">
    <property type="protein sequence ID" value="ATF93873.1"/>
    <property type="molecule type" value="Genomic_DNA"/>
</dbReference>